<dbReference type="Proteomes" id="UP000398389">
    <property type="component" value="Unassembled WGS sequence"/>
</dbReference>
<dbReference type="RefSeq" id="XP_031856239.1">
    <property type="nucleotide sequence ID" value="XM_032000348.1"/>
</dbReference>
<dbReference type="InterPro" id="IPR056603">
    <property type="entry name" value="HTH_NPRL3"/>
</dbReference>
<evidence type="ECO:0000256" key="3">
    <source>
        <dbReference type="ARBA" id="ARBA00030028"/>
    </source>
</evidence>
<dbReference type="GO" id="GO:1990130">
    <property type="term" value="C:GATOR1 complex"/>
    <property type="evidence" value="ECO:0007669"/>
    <property type="project" value="TreeGrafter"/>
</dbReference>
<organism evidence="7 8">
    <name type="scientific">Magnusiomyces paraingens</name>
    <dbReference type="NCBI Taxonomy" id="2606893"/>
    <lineage>
        <taxon>Eukaryota</taxon>
        <taxon>Fungi</taxon>
        <taxon>Dikarya</taxon>
        <taxon>Ascomycota</taxon>
        <taxon>Saccharomycotina</taxon>
        <taxon>Dipodascomycetes</taxon>
        <taxon>Dipodascales</taxon>
        <taxon>Dipodascaceae</taxon>
        <taxon>Magnusiomyces</taxon>
    </lineage>
</organism>
<evidence type="ECO:0000256" key="1">
    <source>
        <dbReference type="ARBA" id="ARBA00010546"/>
    </source>
</evidence>
<dbReference type="AlphaFoldDB" id="A0A5E8C5X9"/>
<feature type="domain" description="EF-hand" evidence="6">
    <location>
        <begin position="214"/>
        <end position="249"/>
    </location>
</feature>
<accession>A0A5E8C5X9</accession>
<dbReference type="GO" id="GO:0034198">
    <property type="term" value="P:cellular response to amino acid starvation"/>
    <property type="evidence" value="ECO:0007669"/>
    <property type="project" value="TreeGrafter"/>
</dbReference>
<evidence type="ECO:0000256" key="5">
    <source>
        <dbReference type="SAM" id="MobiDB-lite"/>
    </source>
</evidence>
<dbReference type="GeneID" id="43584448"/>
<dbReference type="GO" id="GO:1904262">
    <property type="term" value="P:negative regulation of TORC1 signaling"/>
    <property type="evidence" value="ECO:0007669"/>
    <property type="project" value="TreeGrafter"/>
</dbReference>
<feature type="region of interest" description="Disordered" evidence="5">
    <location>
        <begin position="481"/>
        <end position="514"/>
    </location>
</feature>
<keyword evidence="4" id="KW-0732">Signal</keyword>
<evidence type="ECO:0000256" key="4">
    <source>
        <dbReference type="RuleBase" id="RU368069"/>
    </source>
</evidence>
<dbReference type="GO" id="GO:0051321">
    <property type="term" value="P:meiotic cell cycle"/>
    <property type="evidence" value="ECO:0007669"/>
    <property type="project" value="UniProtKB-UniRule"/>
</dbReference>
<dbReference type="PROSITE" id="PS50222">
    <property type="entry name" value="EF_HAND_2"/>
    <property type="match status" value="1"/>
</dbReference>
<dbReference type="Pfam" id="PF24064">
    <property type="entry name" value="HTH_NPRL3"/>
    <property type="match status" value="1"/>
</dbReference>
<protein>
    <recommendedName>
        <fullName evidence="2 4">Nitrogen permease regulator 3</fullName>
    </recommendedName>
    <alternativeName>
        <fullName evidence="3 4">Required for meiotic nuclear division protein 11</fullName>
    </alternativeName>
</protein>
<keyword evidence="8" id="KW-1185">Reference proteome</keyword>
<name>A0A5E8C5X9_9ASCO</name>
<gene>
    <name evidence="7" type="ORF">SAPINGB_P005634</name>
</gene>
<dbReference type="GO" id="GO:0010508">
    <property type="term" value="P:positive regulation of autophagy"/>
    <property type="evidence" value="ECO:0007669"/>
    <property type="project" value="TreeGrafter"/>
</dbReference>
<proteinExistence type="inferred from homology"/>
<feature type="compositionally biased region" description="Low complexity" evidence="5">
    <location>
        <begin position="58"/>
        <end position="76"/>
    </location>
</feature>
<dbReference type="OrthoDB" id="18648at2759"/>
<dbReference type="InterPro" id="IPR002048">
    <property type="entry name" value="EF_hand_dom"/>
</dbReference>
<evidence type="ECO:0000313" key="8">
    <source>
        <dbReference type="Proteomes" id="UP000398389"/>
    </source>
</evidence>
<evidence type="ECO:0000259" key="6">
    <source>
        <dbReference type="PROSITE" id="PS50222"/>
    </source>
</evidence>
<reference evidence="7 8" key="1">
    <citation type="submission" date="2019-09" db="EMBL/GenBank/DDBJ databases">
        <authorList>
            <person name="Brejova B."/>
        </authorList>
    </citation>
    <scope>NUCLEOTIDE SEQUENCE [LARGE SCALE GENOMIC DNA]</scope>
</reference>
<dbReference type="PANTHER" id="PTHR13153:SF5">
    <property type="entry name" value="GATOR COMPLEX PROTEIN NPRL3"/>
    <property type="match status" value="1"/>
</dbReference>
<comment type="similarity">
    <text evidence="1 4">Belongs to the NPR3 family.</text>
</comment>
<feature type="compositionally biased region" description="Polar residues" evidence="5">
    <location>
        <begin position="134"/>
        <end position="147"/>
    </location>
</feature>
<feature type="compositionally biased region" description="Polar residues" evidence="5">
    <location>
        <begin position="107"/>
        <end position="118"/>
    </location>
</feature>
<feature type="region of interest" description="Disordered" evidence="5">
    <location>
        <begin position="58"/>
        <end position="162"/>
    </location>
</feature>
<dbReference type="EMBL" id="CABVLU010000004">
    <property type="protein sequence ID" value="VVT57278.1"/>
    <property type="molecule type" value="Genomic_DNA"/>
</dbReference>
<comment type="subcellular location">
    <subcellularLocation>
        <location evidence="4">Vacuole membrane</location>
        <topology evidence="4">Peripheral membrane protein</topology>
    </subcellularLocation>
</comment>
<keyword evidence="4" id="KW-0469">Meiosis</keyword>
<dbReference type="PANTHER" id="PTHR13153">
    <property type="entry name" value="CGTHBA PROTEIN -14 GENE PROTEIN"/>
    <property type="match status" value="1"/>
</dbReference>
<evidence type="ECO:0000313" key="7">
    <source>
        <dbReference type="EMBL" id="VVT57278.1"/>
    </source>
</evidence>
<comment type="function">
    <text evidence="4">Mediates inactivation of the TORC1 complex in response to amino acid starvation. Required for meiotic nuclear division.</text>
</comment>
<dbReference type="GO" id="GO:0038202">
    <property type="term" value="P:TORC1 signaling"/>
    <property type="evidence" value="ECO:0007669"/>
    <property type="project" value="TreeGrafter"/>
</dbReference>
<dbReference type="GO" id="GO:0005774">
    <property type="term" value="C:vacuolar membrane"/>
    <property type="evidence" value="ECO:0007669"/>
    <property type="project" value="UniProtKB-SubCell"/>
</dbReference>
<dbReference type="Pfam" id="PF03666">
    <property type="entry name" value="NPR3"/>
    <property type="match status" value="1"/>
</dbReference>
<evidence type="ECO:0000256" key="2">
    <source>
        <dbReference type="ARBA" id="ARBA00017880"/>
    </source>
</evidence>
<dbReference type="GO" id="GO:0005509">
    <property type="term" value="F:calcium ion binding"/>
    <property type="evidence" value="ECO:0007669"/>
    <property type="project" value="InterPro"/>
</dbReference>
<dbReference type="InterPro" id="IPR005365">
    <property type="entry name" value="Npr3"/>
</dbReference>
<sequence length="1176" mass="132532">MNSFSDSLVPNPCLIAILLTISTHNGPQFILHYPPEPDNHDYKAASFRTPWQDFSSSSSSYSDASSDASDIEINSSDSDDITTNENSDYDVPNNYNNILSHKEPARQHTTTNNANNMYSDRLSKSFKKTGLGPGSTTHNLSNQSQKPKLTRSERNPLSPSLKRFTDDIQNIYKEENLQYFLSNTPFDLMEDFYNNNNNNSIGGIPINATSKFDESNQKRNERIKKFDQDSKNNIEKNELKRTINLSSPKIHESALNDQHVLRKGSKVAPKFISDEKTFISQLEDHSSNIDHLTVNTGSHPDFVECPGSSQSLDKNTLNQDINTPHNKATTSCETVLGFDTTFLSELLVPPRDMCNTLFELAVDDMVFLGMPVHVRHDGQWLRKKTSRKNSHDKCSSNPFSNTNAYKDRDPIFSLDFENDLIDEGTEADDEHDISLSQVTGSDTEQLGNSVLESRRALDRKTNINIAPTNHINKKYSFFDKENPKSSNQKLKSFDKTSFDSSQPQSLHHDLSGKKSHGFIDSKSDMRMFHVSFVVNPPVREFPERISQMYQCIASRFARMLRYEQAKSNYVWNEILLILEAREKTLQEGGSLIDCWEEISKSSSLAAAIGQLYDSISRSEIAKFTLNHKLHSLQIPIITQVDSLPSVSQKVFSGTELSTLPPFDALYDEQNPKIQSLALLLLDDPYNIIRDFRLNEDSSLAVLLHKISPTESIAKLSSKANTDISYLTDLAAHLIYWRKARPILPISRRNIYIVSPLAPLTQLYSLSIVFKQIFPTLPSLSSLLSSISSNEPKQFKHIFPIDKKDGDQKRLHHEAISWLIKYGFISLIQTFLLVKISNAIKTLVKNDIQQGELQKDIQSEVKNNALQKVNAGSSNSQLDVKDILKNDSIGFKNLEGSYDTSITGAITIPNIATTTINLRKGGAGSTEIYFQVPVSNEETDSLLQQNSHLSRSFNFENSHVKQDFRSPCNPLTEAPAVIQNSPGVASLKKGSISGFSFTQYGSWSESAKFASNTNFKPTHDLSGNRENFIRSKFFFSASVPNTAPIANNVITKTSNLSSSQTSRTHFGVNPHCLRRSKLANGLSNDITEEENISPSEEWSEDTIILEPRSATALQMRWIEKLLQNKSPNVVVNFRKTMKYMDGQTPMEWVLLQENISNKEFYELVNCLSDNLVIVRHW</sequence>